<evidence type="ECO:0000259" key="2">
    <source>
        <dbReference type="Pfam" id="PF12395"/>
    </source>
</evidence>
<name>A0A318JNX7_9NEIS</name>
<evidence type="ECO:0000313" key="3">
    <source>
        <dbReference type="EMBL" id="PXX49924.1"/>
    </source>
</evidence>
<dbReference type="Pfam" id="PF08874">
    <property type="entry name" value="DUF1835"/>
    <property type="match status" value="1"/>
</dbReference>
<dbReference type="RefSeq" id="WP_059285978.1">
    <property type="nucleotide sequence ID" value="NZ_LNQU01000050.1"/>
</dbReference>
<dbReference type="EMBL" id="QJKC01000003">
    <property type="protein sequence ID" value="PXX49924.1"/>
    <property type="molecule type" value="Genomic_DNA"/>
</dbReference>
<comment type="caution">
    <text evidence="3">The sequence shown here is derived from an EMBL/GenBank/DDBJ whole genome shotgun (WGS) entry which is preliminary data.</text>
</comment>
<evidence type="ECO:0000259" key="1">
    <source>
        <dbReference type="Pfam" id="PF08874"/>
    </source>
</evidence>
<dbReference type="InterPro" id="IPR014973">
    <property type="entry name" value="DUF1835"/>
</dbReference>
<gene>
    <name evidence="3" type="ORF">DFR38_103104</name>
</gene>
<dbReference type="Proteomes" id="UP000248395">
    <property type="component" value="Unassembled WGS sequence"/>
</dbReference>
<feature type="domain" description="DUF3658" evidence="2">
    <location>
        <begin position="156"/>
        <end position="252"/>
    </location>
</feature>
<dbReference type="Pfam" id="PF12395">
    <property type="entry name" value="DUF3658"/>
    <property type="match status" value="1"/>
</dbReference>
<keyword evidence="4" id="KW-1185">Reference proteome</keyword>
<feature type="domain" description="DUF1835" evidence="1">
    <location>
        <begin position="8"/>
        <end position="113"/>
    </location>
</feature>
<proteinExistence type="predicted"/>
<dbReference type="OrthoDB" id="6999193at2"/>
<evidence type="ECO:0000313" key="4">
    <source>
        <dbReference type="Proteomes" id="UP000248395"/>
    </source>
</evidence>
<reference evidence="3 4" key="1">
    <citation type="submission" date="2018-05" db="EMBL/GenBank/DDBJ databases">
        <title>Genomic Encyclopedia of Type Strains, Phase IV (KMG-IV): sequencing the most valuable type-strain genomes for metagenomic binning, comparative biology and taxonomic classification.</title>
        <authorList>
            <person name="Goeker M."/>
        </authorList>
    </citation>
    <scope>NUCLEOTIDE SEQUENCE [LARGE SCALE GENOMIC DNA]</scope>
    <source>
        <strain evidence="3 4">DSM 25134</strain>
    </source>
</reference>
<dbReference type="AlphaFoldDB" id="A0A318JNX7"/>
<protein>
    <submittedName>
        <fullName evidence="3">Uncharacterized protein DUF1835</fullName>
    </submittedName>
</protein>
<organism evidence="3 4">
    <name type="scientific">Aquitalea magnusonii</name>
    <dbReference type="NCBI Taxonomy" id="332411"/>
    <lineage>
        <taxon>Bacteria</taxon>
        <taxon>Pseudomonadati</taxon>
        <taxon>Pseudomonadota</taxon>
        <taxon>Betaproteobacteria</taxon>
        <taxon>Neisseriales</taxon>
        <taxon>Chromobacteriaceae</taxon>
        <taxon>Aquitalea</taxon>
    </lineage>
</organism>
<sequence length="263" mass="29457">MTSSGQALHVVQGDAAAALLRQLALAGEVLTFAEDFSHGPLADADTMDPQLRMAWWNRIWWSQPWWPDIDQQFQLAWWQCRKRLFRALSERQPLCIWLGNTVHDQLMLAMLAANAHADQLLMVQELAGQVTSCHNGCYAVAMCHAAELQPLSARLLPAAERARLAATWSHWQQHAQGWRGLMNGQLHDYPADHFDARLLALLRQEGAQPAARLVGLLMGQLMAQPIAELVGDSYLFWRLADLAESGRLLLEPQPDGPPRVLPL</sequence>
<accession>A0A318JNX7</accession>
<dbReference type="InterPro" id="IPR022123">
    <property type="entry name" value="DUF3658"/>
</dbReference>